<dbReference type="InterPro" id="IPR036812">
    <property type="entry name" value="NAD(P)_OxRdtase_dom_sf"/>
</dbReference>
<protein>
    <submittedName>
        <fullName evidence="5">Oxidoreductase</fullName>
    </submittedName>
</protein>
<dbReference type="InterPro" id="IPR023210">
    <property type="entry name" value="NADP_OxRdtase_dom"/>
</dbReference>
<organism evidence="5 6">
    <name type="scientific">Bifidobacterium olomucense</name>
    <dbReference type="NCBI Taxonomy" id="2675324"/>
    <lineage>
        <taxon>Bacteria</taxon>
        <taxon>Bacillati</taxon>
        <taxon>Actinomycetota</taxon>
        <taxon>Actinomycetes</taxon>
        <taxon>Bifidobacteriales</taxon>
        <taxon>Bifidobacteriaceae</taxon>
        <taxon>Bifidobacterium</taxon>
    </lineage>
</organism>
<dbReference type="RefSeq" id="WP_169241121.1">
    <property type="nucleotide sequence ID" value="NZ_JAAIIG010000005.1"/>
</dbReference>
<keyword evidence="3" id="KW-0560">Oxidoreductase</keyword>
<proteinExistence type="inferred from homology"/>
<gene>
    <name evidence="5" type="ORF">G1C97_1348</name>
</gene>
<dbReference type="Gene3D" id="3.20.20.100">
    <property type="entry name" value="NADP-dependent oxidoreductase domain"/>
    <property type="match status" value="1"/>
</dbReference>
<accession>A0A7Y0EZQ2</accession>
<feature type="domain" description="NADP-dependent oxidoreductase" evidence="4">
    <location>
        <begin position="16"/>
        <end position="302"/>
    </location>
</feature>
<reference evidence="5 6" key="1">
    <citation type="submission" date="2020-02" db="EMBL/GenBank/DDBJ databases">
        <title>Characterization of phylogenetic diversity of novel bifidobacterial species isolated in Czech ZOOs.</title>
        <authorList>
            <person name="Lugli G.A."/>
            <person name="Vera N.B."/>
            <person name="Ventura M."/>
        </authorList>
    </citation>
    <scope>NUCLEOTIDE SEQUENCE [LARGE SCALE GENOMIC DNA]</scope>
    <source>
        <strain evidence="5 6">DSM 109959</strain>
    </source>
</reference>
<dbReference type="SUPFAM" id="SSF51430">
    <property type="entry name" value="NAD(P)-linked oxidoreductase"/>
    <property type="match status" value="1"/>
</dbReference>
<keyword evidence="2" id="KW-0521">NADP</keyword>
<evidence type="ECO:0000256" key="2">
    <source>
        <dbReference type="ARBA" id="ARBA00022857"/>
    </source>
</evidence>
<dbReference type="InterPro" id="IPR005399">
    <property type="entry name" value="K_chnl_volt-dep_bsu_KCNAB-rel"/>
</dbReference>
<comment type="caution">
    <text evidence="5">The sequence shown here is derived from an EMBL/GenBank/DDBJ whole genome shotgun (WGS) entry which is preliminary data.</text>
</comment>
<dbReference type="EMBL" id="JAAIIG010000005">
    <property type="protein sequence ID" value="NMM98396.1"/>
    <property type="molecule type" value="Genomic_DNA"/>
</dbReference>
<dbReference type="PANTHER" id="PTHR43150">
    <property type="entry name" value="HYPERKINETIC, ISOFORM M"/>
    <property type="match status" value="1"/>
</dbReference>
<dbReference type="PANTHER" id="PTHR43150:SF2">
    <property type="entry name" value="HYPERKINETIC, ISOFORM M"/>
    <property type="match status" value="1"/>
</dbReference>
<keyword evidence="6" id="KW-1185">Reference proteome</keyword>
<dbReference type="Proteomes" id="UP000543419">
    <property type="component" value="Unassembled WGS sequence"/>
</dbReference>
<dbReference type="Pfam" id="PF00248">
    <property type="entry name" value="Aldo_ket_red"/>
    <property type="match status" value="1"/>
</dbReference>
<dbReference type="AlphaFoldDB" id="A0A7Y0EZQ2"/>
<evidence type="ECO:0000256" key="1">
    <source>
        <dbReference type="ARBA" id="ARBA00006515"/>
    </source>
</evidence>
<dbReference type="GO" id="GO:0016491">
    <property type="term" value="F:oxidoreductase activity"/>
    <property type="evidence" value="ECO:0007669"/>
    <property type="project" value="UniProtKB-KW"/>
</dbReference>
<name>A0A7Y0EZQ2_9BIFI</name>
<evidence type="ECO:0000313" key="5">
    <source>
        <dbReference type="EMBL" id="NMM98396.1"/>
    </source>
</evidence>
<comment type="similarity">
    <text evidence="1">Belongs to the shaker potassium channel beta subunit family.</text>
</comment>
<evidence type="ECO:0000259" key="4">
    <source>
        <dbReference type="Pfam" id="PF00248"/>
    </source>
</evidence>
<evidence type="ECO:0000313" key="6">
    <source>
        <dbReference type="Proteomes" id="UP000543419"/>
    </source>
</evidence>
<sequence>MQYNTLGNSGLKVSAISLGSYHIYDRMSQDEIEELLSYAVKHGVNWFDVGHYTSAVNSLERVSTTDIRFGFAREAAGIKREDYIHTEKLWYGGPRPRFKVQLAESLPRAQVDYADLVIENPDTAFYYQRVDQLNAYSAKHMMMDIVVQMADVIEAGLAKHWGINHATPEQVRFACEFADREGMPKPTVLQIPYNAISRNMAEDKELVKVAQEFDLAYQASNVLAVGVLAGRRIEDAKRPLGPSHMMQAAEKDMSRFRDLAESFGASSAQLAIAFCLSNPQVASTLVGTSKLSQLEDNIGAIDLLERVGADKIRAALADLPQNEHQLKVGDVDDD</sequence>
<evidence type="ECO:0000256" key="3">
    <source>
        <dbReference type="ARBA" id="ARBA00023002"/>
    </source>
</evidence>